<comment type="subcellular location">
    <subcellularLocation>
        <location evidence="1">Cell membrane</location>
        <topology evidence="1">Multi-pass membrane protein</topology>
    </subcellularLocation>
</comment>
<evidence type="ECO:0000313" key="9">
    <source>
        <dbReference type="EMBL" id="MFD2646799.1"/>
    </source>
</evidence>
<keyword evidence="4" id="KW-1003">Cell membrane</keyword>
<dbReference type="Pfam" id="PF03591">
    <property type="entry name" value="AzlC"/>
    <property type="match status" value="1"/>
</dbReference>
<feature type="transmembrane region" description="Helical" evidence="8">
    <location>
        <begin position="128"/>
        <end position="152"/>
    </location>
</feature>
<comment type="caution">
    <text evidence="9">The sequence shown here is derived from an EMBL/GenBank/DDBJ whole genome shotgun (WGS) entry which is preliminary data.</text>
</comment>
<evidence type="ECO:0000256" key="3">
    <source>
        <dbReference type="ARBA" id="ARBA00022448"/>
    </source>
</evidence>
<feature type="transmembrane region" description="Helical" evidence="8">
    <location>
        <begin position="183"/>
        <end position="202"/>
    </location>
</feature>
<evidence type="ECO:0000256" key="8">
    <source>
        <dbReference type="SAM" id="Phobius"/>
    </source>
</evidence>
<evidence type="ECO:0000256" key="4">
    <source>
        <dbReference type="ARBA" id="ARBA00022475"/>
    </source>
</evidence>
<accession>A0ABW5QGP5</accession>
<dbReference type="RefSeq" id="WP_386831713.1">
    <property type="nucleotide sequence ID" value="NZ_JBHUNP010000001.1"/>
</dbReference>
<keyword evidence="3" id="KW-0813">Transport</keyword>
<name>A0ABW5QGP5_9HYPH</name>
<organism evidence="9 10">
    <name type="scientific">Devosia albogilva</name>
    <dbReference type="NCBI Taxonomy" id="429726"/>
    <lineage>
        <taxon>Bacteria</taxon>
        <taxon>Pseudomonadati</taxon>
        <taxon>Pseudomonadota</taxon>
        <taxon>Alphaproteobacteria</taxon>
        <taxon>Hyphomicrobiales</taxon>
        <taxon>Devosiaceae</taxon>
        <taxon>Devosia</taxon>
    </lineage>
</organism>
<gene>
    <name evidence="9" type="ORF">ACFSX5_03215</name>
</gene>
<protein>
    <submittedName>
        <fullName evidence="9">AzlC family ABC transporter permease</fullName>
    </submittedName>
</protein>
<dbReference type="PANTHER" id="PTHR34979:SF1">
    <property type="entry name" value="INNER MEMBRANE PROTEIN YGAZ"/>
    <property type="match status" value="1"/>
</dbReference>
<evidence type="ECO:0000256" key="7">
    <source>
        <dbReference type="ARBA" id="ARBA00023136"/>
    </source>
</evidence>
<evidence type="ECO:0000256" key="5">
    <source>
        <dbReference type="ARBA" id="ARBA00022692"/>
    </source>
</evidence>
<dbReference type="Proteomes" id="UP001597521">
    <property type="component" value="Unassembled WGS sequence"/>
</dbReference>
<keyword evidence="10" id="KW-1185">Reference proteome</keyword>
<comment type="similarity">
    <text evidence="2">Belongs to the AzlC family.</text>
</comment>
<evidence type="ECO:0000313" key="10">
    <source>
        <dbReference type="Proteomes" id="UP001597521"/>
    </source>
</evidence>
<keyword evidence="7 8" id="KW-0472">Membrane</keyword>
<feature type="transmembrane region" description="Helical" evidence="8">
    <location>
        <begin position="208"/>
        <end position="232"/>
    </location>
</feature>
<dbReference type="InterPro" id="IPR011606">
    <property type="entry name" value="Brnchd-chn_aa_trnsp_permease"/>
</dbReference>
<evidence type="ECO:0000256" key="2">
    <source>
        <dbReference type="ARBA" id="ARBA00010735"/>
    </source>
</evidence>
<reference evidence="10" key="1">
    <citation type="journal article" date="2019" name="Int. J. Syst. Evol. Microbiol.">
        <title>The Global Catalogue of Microorganisms (GCM) 10K type strain sequencing project: providing services to taxonomists for standard genome sequencing and annotation.</title>
        <authorList>
            <consortium name="The Broad Institute Genomics Platform"/>
            <consortium name="The Broad Institute Genome Sequencing Center for Infectious Disease"/>
            <person name="Wu L."/>
            <person name="Ma J."/>
        </authorList>
    </citation>
    <scope>NUCLEOTIDE SEQUENCE [LARGE SCALE GENOMIC DNA]</scope>
    <source>
        <strain evidence="10">CCM 7427</strain>
    </source>
</reference>
<sequence>MNRSDILAGIRSGLVVAVSAAPFAVLFGAIAVENGLTVFEAGLMSATVFAGASQLVGIELFGSHVPGWLIVLSVLAVNFRHILYSAAVAPIFGRYSLPQRLLAFFLLTDPQYADLARRHEAGLSTSPTWYFTFGAIMFAQWVGFSILGAWFGGLLGDPQTFAIDVLLPIYFLGLVVGFRKRSGFYPVVVASMVGSMLAYYFVGSPWHVSIGAAVGILVATLLPLPAAPAVLAEEH</sequence>
<evidence type="ECO:0000256" key="1">
    <source>
        <dbReference type="ARBA" id="ARBA00004651"/>
    </source>
</evidence>
<keyword evidence="6 8" id="KW-1133">Transmembrane helix</keyword>
<proteinExistence type="inferred from homology"/>
<evidence type="ECO:0000256" key="6">
    <source>
        <dbReference type="ARBA" id="ARBA00022989"/>
    </source>
</evidence>
<feature type="transmembrane region" description="Helical" evidence="8">
    <location>
        <begin position="158"/>
        <end position="176"/>
    </location>
</feature>
<dbReference type="PANTHER" id="PTHR34979">
    <property type="entry name" value="INNER MEMBRANE PROTEIN YGAZ"/>
    <property type="match status" value="1"/>
</dbReference>
<feature type="transmembrane region" description="Helical" evidence="8">
    <location>
        <begin position="12"/>
        <end position="32"/>
    </location>
</feature>
<keyword evidence="5 8" id="KW-0812">Transmembrane</keyword>
<dbReference type="EMBL" id="JBHUNP010000001">
    <property type="protein sequence ID" value="MFD2646799.1"/>
    <property type="molecule type" value="Genomic_DNA"/>
</dbReference>